<keyword evidence="2" id="KW-0732">Signal</keyword>
<reference evidence="3" key="1">
    <citation type="submission" date="2020-03" db="EMBL/GenBank/DDBJ databases">
        <title>Genome of Pelagibius litoralis DSM 21314T.</title>
        <authorList>
            <person name="Wang G."/>
        </authorList>
    </citation>
    <scope>NUCLEOTIDE SEQUENCE</scope>
    <source>
        <strain evidence="3">DSM 21314</strain>
    </source>
</reference>
<evidence type="ECO:0000313" key="4">
    <source>
        <dbReference type="Proteomes" id="UP000761264"/>
    </source>
</evidence>
<feature type="signal peptide" evidence="2">
    <location>
        <begin position="1"/>
        <end position="34"/>
    </location>
</feature>
<protein>
    <submittedName>
        <fullName evidence="3">Lipid A deacylase LpxR family protein</fullName>
    </submittedName>
</protein>
<proteinExistence type="predicted"/>
<dbReference type="EMBL" id="JAAQPH010000016">
    <property type="protein sequence ID" value="NIA70866.1"/>
    <property type="molecule type" value="Genomic_DNA"/>
</dbReference>
<gene>
    <name evidence="3" type="ORF">HBA54_19895</name>
</gene>
<evidence type="ECO:0000313" key="3">
    <source>
        <dbReference type="EMBL" id="NIA70866.1"/>
    </source>
</evidence>
<dbReference type="InterPro" id="IPR018707">
    <property type="entry name" value="LpxR"/>
</dbReference>
<organism evidence="3 4">
    <name type="scientific">Pelagibius litoralis</name>
    <dbReference type="NCBI Taxonomy" id="374515"/>
    <lineage>
        <taxon>Bacteria</taxon>
        <taxon>Pseudomonadati</taxon>
        <taxon>Pseudomonadota</taxon>
        <taxon>Alphaproteobacteria</taxon>
        <taxon>Rhodospirillales</taxon>
        <taxon>Rhodovibrionaceae</taxon>
        <taxon>Pelagibius</taxon>
    </lineage>
</organism>
<dbReference type="AlphaFoldDB" id="A0A967F0R6"/>
<sequence length="362" mass="40460">MIIARRVAGLSTKRFRRLVFVGLLALAVPLSAAAQDQDPESTQEKEPPPGPDESWIISLQFSNDMFGGSDRHFTHGTRFSALSPDGFVPDFIESAAKALPLFPQDGNLRVSYSLGQDIFTPERIEDRDLIDDDRPYAGWLYGGIGLVSENGSRLDQLELNIGIVGPASLAEQVQTEWHRLLDITTPEGWDNQLENEPGIVLYYERKWRNLWETRITDLEVLDELAFDVTPHLGGALGNVYTYGAGGLTLRIGEDLPNDYGPPKLRPNLPGSDYFRPDDAIGWYLFAGVEGRVVLQNIFLDGNTFEDSHSVDKRPLVGDLQAGLAITLGERVRLAYTHLWRTEEFHEQDAPDQFGTLSMSVRF</sequence>
<dbReference type="Pfam" id="PF09982">
    <property type="entry name" value="LpxR"/>
    <property type="match status" value="1"/>
</dbReference>
<accession>A0A967F0R6</accession>
<feature type="region of interest" description="Disordered" evidence="1">
    <location>
        <begin position="34"/>
        <end position="54"/>
    </location>
</feature>
<comment type="caution">
    <text evidence="3">The sequence shown here is derived from an EMBL/GenBank/DDBJ whole genome shotgun (WGS) entry which is preliminary data.</text>
</comment>
<dbReference type="Gene3D" id="2.40.128.140">
    <property type="entry name" value="Outer membrane protein"/>
    <property type="match status" value="1"/>
</dbReference>
<dbReference type="RefSeq" id="WP_167227948.1">
    <property type="nucleotide sequence ID" value="NZ_JAAQPH010000016.1"/>
</dbReference>
<evidence type="ECO:0000256" key="1">
    <source>
        <dbReference type="SAM" id="MobiDB-lite"/>
    </source>
</evidence>
<feature type="chain" id="PRO_5036757409" evidence="2">
    <location>
        <begin position="35"/>
        <end position="362"/>
    </location>
</feature>
<keyword evidence="4" id="KW-1185">Reference proteome</keyword>
<dbReference type="Proteomes" id="UP000761264">
    <property type="component" value="Unassembled WGS sequence"/>
</dbReference>
<name>A0A967F0R6_9PROT</name>
<evidence type="ECO:0000256" key="2">
    <source>
        <dbReference type="SAM" id="SignalP"/>
    </source>
</evidence>
<dbReference type="InterPro" id="IPR037107">
    <property type="entry name" value="Put_OMP_sf"/>
</dbReference>